<dbReference type="RefSeq" id="WP_168882516.1">
    <property type="nucleotide sequence ID" value="NZ_JABAIL010000003.1"/>
</dbReference>
<comment type="caution">
    <text evidence="3">The sequence shown here is derived from an EMBL/GenBank/DDBJ whole genome shotgun (WGS) entry which is preliminary data.</text>
</comment>
<dbReference type="Proteomes" id="UP000585050">
    <property type="component" value="Unassembled WGS sequence"/>
</dbReference>
<dbReference type="Gene3D" id="3.20.20.140">
    <property type="entry name" value="Metal-dependent hydrolases"/>
    <property type="match status" value="1"/>
</dbReference>
<organism evidence="3 4">
    <name type="scientific">Flammeovirga agarivorans</name>
    <dbReference type="NCBI Taxonomy" id="2726742"/>
    <lineage>
        <taxon>Bacteria</taxon>
        <taxon>Pseudomonadati</taxon>
        <taxon>Bacteroidota</taxon>
        <taxon>Cytophagia</taxon>
        <taxon>Cytophagales</taxon>
        <taxon>Flammeovirgaceae</taxon>
        <taxon>Flammeovirga</taxon>
    </lineage>
</organism>
<dbReference type="AlphaFoldDB" id="A0A7X8XVZ1"/>
<protein>
    <submittedName>
        <fullName evidence="3">Amidohydrolase family protein</fullName>
    </submittedName>
</protein>
<dbReference type="InterPro" id="IPR006680">
    <property type="entry name" value="Amidohydro-rel"/>
</dbReference>
<keyword evidence="1" id="KW-0732">Signal</keyword>
<sequence>MRKLYLTISLLFMSVLLVVAQAKKETTHILIQNVKVWDGKGKEIVDADVLIENNLIKEVKKGIKKPKGATVIDGKGYTLTPGLIDMHTHIMLNGPKAFYTGQGDYDMFAVGAWAYRDMNLLLDQGFTSIRDIAGNSLGIAKAKKNKLMQGPRIWSSGPAFSSTGGHGDAGLWNQMPDEDNQPNKTMNLAVADGIPDIIKFARWNFRHGAAYAKIMASGGVASEFDPLEITEYTEEEMREIVKICEDNKTYATIHAYHDDAINRALDAGVKCVEHGFLMSEKTVKRLANENIVLSLQGYVSTVQFAQASQIPWFSPEQVRKATQVNEGAKQMIEWVKKYNVFVVSGSDMFAENTPNAKMNITVEKNFGWEPWEILQHNTYNAGKVLAMSGPARNPYREGPIGVIEVGAYADILIWEKSPLEDIENVMPNDNIKLMVQDGDVLKNTL</sequence>
<dbReference type="SUPFAM" id="SSF51556">
    <property type="entry name" value="Metallo-dependent hydrolases"/>
    <property type="match status" value="1"/>
</dbReference>
<keyword evidence="4" id="KW-1185">Reference proteome</keyword>
<evidence type="ECO:0000256" key="1">
    <source>
        <dbReference type="SAM" id="SignalP"/>
    </source>
</evidence>
<feature type="signal peptide" evidence="1">
    <location>
        <begin position="1"/>
        <end position="20"/>
    </location>
</feature>
<dbReference type="InterPro" id="IPR011059">
    <property type="entry name" value="Metal-dep_hydrolase_composite"/>
</dbReference>
<dbReference type="InterPro" id="IPR032466">
    <property type="entry name" value="Metal_Hydrolase"/>
</dbReference>
<dbReference type="InterPro" id="IPR057744">
    <property type="entry name" value="OTAase-like"/>
</dbReference>
<name>A0A7X8XVZ1_9BACT</name>
<reference evidence="3 4" key="1">
    <citation type="submission" date="2020-04" db="EMBL/GenBank/DDBJ databases">
        <title>Flammeovirga sp. SR4, a novel species isolated from seawater.</title>
        <authorList>
            <person name="Wang X."/>
        </authorList>
    </citation>
    <scope>NUCLEOTIDE SEQUENCE [LARGE SCALE GENOMIC DNA]</scope>
    <source>
        <strain evidence="3 4">SR4</strain>
    </source>
</reference>
<dbReference type="PANTHER" id="PTHR43135:SF3">
    <property type="entry name" value="ALPHA-D-RIBOSE 1-METHYLPHOSPHONATE 5-TRIPHOSPHATE DIPHOSPHATASE"/>
    <property type="match status" value="1"/>
</dbReference>
<dbReference type="EMBL" id="JABAIL010000003">
    <property type="protein sequence ID" value="NLR91803.1"/>
    <property type="molecule type" value="Genomic_DNA"/>
</dbReference>
<feature type="domain" description="Amidohydrolase-related" evidence="2">
    <location>
        <begin position="78"/>
        <end position="440"/>
    </location>
</feature>
<dbReference type="SUPFAM" id="SSF51338">
    <property type="entry name" value="Composite domain of metallo-dependent hydrolases"/>
    <property type="match status" value="1"/>
</dbReference>
<accession>A0A7X8XVZ1</accession>
<evidence type="ECO:0000313" key="3">
    <source>
        <dbReference type="EMBL" id="NLR91803.1"/>
    </source>
</evidence>
<dbReference type="Pfam" id="PF01979">
    <property type="entry name" value="Amidohydro_1"/>
    <property type="match status" value="1"/>
</dbReference>
<dbReference type="PANTHER" id="PTHR43135">
    <property type="entry name" value="ALPHA-D-RIBOSE 1-METHYLPHOSPHONATE 5-TRIPHOSPHATE DIPHOSPHATASE"/>
    <property type="match status" value="1"/>
</dbReference>
<feature type="chain" id="PRO_5030917343" evidence="1">
    <location>
        <begin position="21"/>
        <end position="445"/>
    </location>
</feature>
<keyword evidence="3" id="KW-0378">Hydrolase</keyword>
<proteinExistence type="predicted"/>
<dbReference type="Gene3D" id="2.30.40.10">
    <property type="entry name" value="Urease, subunit C, domain 1"/>
    <property type="match status" value="1"/>
</dbReference>
<evidence type="ECO:0000313" key="4">
    <source>
        <dbReference type="Proteomes" id="UP000585050"/>
    </source>
</evidence>
<evidence type="ECO:0000259" key="2">
    <source>
        <dbReference type="Pfam" id="PF01979"/>
    </source>
</evidence>
<gene>
    <name evidence="3" type="ORF">HGP29_11325</name>
</gene>
<dbReference type="InterPro" id="IPR051781">
    <property type="entry name" value="Metallo-dep_Hydrolase"/>
</dbReference>
<dbReference type="CDD" id="cd01299">
    <property type="entry name" value="Met_dep_hydrolase_A"/>
    <property type="match status" value="1"/>
</dbReference>
<dbReference type="GO" id="GO:0016810">
    <property type="term" value="F:hydrolase activity, acting on carbon-nitrogen (but not peptide) bonds"/>
    <property type="evidence" value="ECO:0007669"/>
    <property type="project" value="InterPro"/>
</dbReference>